<dbReference type="PANTHER" id="PTHR47371:SF3">
    <property type="entry name" value="PHOSPHOGLYCEROL TRANSFERASE I"/>
    <property type="match status" value="1"/>
</dbReference>
<accession>A0ABV7B4Q5</accession>
<dbReference type="Gene3D" id="3.40.720.10">
    <property type="entry name" value="Alkaline Phosphatase, subunit A"/>
    <property type="match status" value="1"/>
</dbReference>
<evidence type="ECO:0000256" key="5">
    <source>
        <dbReference type="ARBA" id="ARBA00023136"/>
    </source>
</evidence>
<sequence length="565" mass="62551">MLPVFSSPMLRYPRWWALLAIGLCLGYAVVTVSRLPAWAVPAIAGAWLGAGWLLRWGAPLRPRPRARVWPWSLLPMALLGLYIYLNDSFGIVDLGAIFFHLQAGISDHGGGDRLVAAVLYTLSMLALLAAFTWLVRVDHRWRYGERLLALILLVSNPLLYGMTQRGAAIVTEDGAWLDRRYIEPEILAVPESPPNLLLLYLESIERTYADRERFGDVYADLDALGAKGHVFEGVRQLDNTGWTMAGMIASQCGTPLMPAGLLHDRQFEPLEHVVPGVDCLGDLLSEQGYRLSYLGGASAAFAGKGLFYQGHGFDSVMGREELVPRLEDPDYVNNWGLFDDSLYDFTAEEIRRLEAKDDGPWGVVNLSITGHAPNGYPARTCLERQGEFDGEDILYSVTCSAWLARDLVERLEQEGLLENTLVVIASDHLTMRVSAWDQLTAGERDNTFMMLGSGIESGTRTRREASMVDLFPTLLEAMGFTIKGHRAGLGASLLAEPNQQTLVERHGLVPLNARMREENALQQRLWEGLVPNQSQEREEQESPPADAQVVESPHDATGEAPASVQ</sequence>
<dbReference type="Pfam" id="PF00884">
    <property type="entry name" value="Sulfatase"/>
    <property type="match status" value="1"/>
</dbReference>
<feature type="transmembrane region" description="Helical" evidence="7">
    <location>
        <begin position="147"/>
        <end position="163"/>
    </location>
</feature>
<evidence type="ECO:0000259" key="8">
    <source>
        <dbReference type="Pfam" id="PF00884"/>
    </source>
</evidence>
<evidence type="ECO:0000256" key="1">
    <source>
        <dbReference type="ARBA" id="ARBA00004651"/>
    </source>
</evidence>
<organism evidence="9 10">
    <name type="scientific">Halomonas tibetensis</name>
    <dbReference type="NCBI Taxonomy" id="2259590"/>
    <lineage>
        <taxon>Bacteria</taxon>
        <taxon>Pseudomonadati</taxon>
        <taxon>Pseudomonadota</taxon>
        <taxon>Gammaproteobacteria</taxon>
        <taxon>Oceanospirillales</taxon>
        <taxon>Halomonadaceae</taxon>
        <taxon>Halomonas</taxon>
    </lineage>
</organism>
<keyword evidence="4 7" id="KW-1133">Transmembrane helix</keyword>
<dbReference type="Proteomes" id="UP001595386">
    <property type="component" value="Unassembled WGS sequence"/>
</dbReference>
<evidence type="ECO:0000256" key="3">
    <source>
        <dbReference type="ARBA" id="ARBA00022692"/>
    </source>
</evidence>
<reference evidence="10" key="1">
    <citation type="journal article" date="2019" name="Int. J. Syst. Evol. Microbiol.">
        <title>The Global Catalogue of Microorganisms (GCM) 10K type strain sequencing project: providing services to taxonomists for standard genome sequencing and annotation.</title>
        <authorList>
            <consortium name="The Broad Institute Genomics Platform"/>
            <consortium name="The Broad Institute Genome Sequencing Center for Infectious Disease"/>
            <person name="Wu L."/>
            <person name="Ma J."/>
        </authorList>
    </citation>
    <scope>NUCLEOTIDE SEQUENCE [LARGE SCALE GENOMIC DNA]</scope>
    <source>
        <strain evidence="10">KCTC 52660</strain>
    </source>
</reference>
<dbReference type="RefSeq" id="WP_379756646.1">
    <property type="nucleotide sequence ID" value="NZ_JBHRSQ010000009.1"/>
</dbReference>
<feature type="transmembrane region" description="Helical" evidence="7">
    <location>
        <begin position="36"/>
        <end position="56"/>
    </location>
</feature>
<comment type="subcellular location">
    <subcellularLocation>
        <location evidence="1">Cell membrane</location>
        <topology evidence="1">Multi-pass membrane protein</topology>
    </subcellularLocation>
</comment>
<evidence type="ECO:0000256" key="4">
    <source>
        <dbReference type="ARBA" id="ARBA00022989"/>
    </source>
</evidence>
<evidence type="ECO:0000256" key="7">
    <source>
        <dbReference type="SAM" id="Phobius"/>
    </source>
</evidence>
<keyword evidence="5 7" id="KW-0472">Membrane</keyword>
<dbReference type="EMBL" id="JBHRSQ010000009">
    <property type="protein sequence ID" value="MFC2991744.1"/>
    <property type="molecule type" value="Genomic_DNA"/>
</dbReference>
<feature type="transmembrane region" description="Helical" evidence="7">
    <location>
        <begin position="12"/>
        <end position="30"/>
    </location>
</feature>
<feature type="region of interest" description="Disordered" evidence="6">
    <location>
        <begin position="527"/>
        <end position="565"/>
    </location>
</feature>
<protein>
    <submittedName>
        <fullName evidence="9">Sulfatase-like hydrolase/transferase</fullName>
    </submittedName>
</protein>
<keyword evidence="3 7" id="KW-0812">Transmembrane</keyword>
<evidence type="ECO:0000256" key="6">
    <source>
        <dbReference type="SAM" id="MobiDB-lite"/>
    </source>
</evidence>
<keyword evidence="2" id="KW-1003">Cell membrane</keyword>
<gene>
    <name evidence="9" type="ORF">ACFODV_06830</name>
</gene>
<evidence type="ECO:0000313" key="9">
    <source>
        <dbReference type="EMBL" id="MFC2991744.1"/>
    </source>
</evidence>
<dbReference type="InterPro" id="IPR017850">
    <property type="entry name" value="Alkaline_phosphatase_core_sf"/>
</dbReference>
<comment type="caution">
    <text evidence="9">The sequence shown here is derived from an EMBL/GenBank/DDBJ whole genome shotgun (WGS) entry which is preliminary data.</text>
</comment>
<evidence type="ECO:0000313" key="10">
    <source>
        <dbReference type="Proteomes" id="UP001595386"/>
    </source>
</evidence>
<evidence type="ECO:0000256" key="2">
    <source>
        <dbReference type="ARBA" id="ARBA00022475"/>
    </source>
</evidence>
<keyword evidence="10" id="KW-1185">Reference proteome</keyword>
<name>A0ABV7B4Q5_9GAMM</name>
<dbReference type="InterPro" id="IPR050448">
    <property type="entry name" value="OpgB/LTA_synthase_biosynth"/>
</dbReference>
<feature type="domain" description="Sulfatase N-terminal" evidence="8">
    <location>
        <begin position="195"/>
        <end position="479"/>
    </location>
</feature>
<dbReference type="SUPFAM" id="SSF53649">
    <property type="entry name" value="Alkaline phosphatase-like"/>
    <property type="match status" value="1"/>
</dbReference>
<feature type="transmembrane region" description="Helical" evidence="7">
    <location>
        <begin position="68"/>
        <end position="85"/>
    </location>
</feature>
<feature type="transmembrane region" description="Helical" evidence="7">
    <location>
        <begin position="114"/>
        <end position="135"/>
    </location>
</feature>
<dbReference type="CDD" id="cd16015">
    <property type="entry name" value="LTA_synthase"/>
    <property type="match status" value="1"/>
</dbReference>
<dbReference type="PANTHER" id="PTHR47371">
    <property type="entry name" value="LIPOTEICHOIC ACID SYNTHASE"/>
    <property type="match status" value="1"/>
</dbReference>
<dbReference type="InterPro" id="IPR000917">
    <property type="entry name" value="Sulfatase_N"/>
</dbReference>
<proteinExistence type="predicted"/>